<gene>
    <name evidence="2" type="ORF">C4E15_27185</name>
</gene>
<feature type="chain" id="PRO_5015454332" evidence="1">
    <location>
        <begin position="32"/>
        <end position="142"/>
    </location>
</feature>
<dbReference type="RefSeq" id="WP_104145589.1">
    <property type="nucleotide sequence ID" value="NZ_PREU01000017.1"/>
</dbReference>
<sequence length="142" mass="14910">MCFATFLTRPTVWIALAAILWASLAPSLAHALSLSPDGHHIHRIQVDVCAGGADDSATMTLDVVHDGPHDASQDGHAGDGHGDNHHCPLCRNPHADVGILPTPVPVLPVPVGRATTYPPLFFLAANPLHAWSAVQPRAPPAN</sequence>
<comment type="caution">
    <text evidence="2">The sequence shown here is derived from an EMBL/GenBank/DDBJ whole genome shotgun (WGS) entry which is preliminary data.</text>
</comment>
<feature type="signal peptide" evidence="1">
    <location>
        <begin position="1"/>
        <end position="31"/>
    </location>
</feature>
<evidence type="ECO:0000256" key="1">
    <source>
        <dbReference type="SAM" id="SignalP"/>
    </source>
</evidence>
<dbReference type="EMBL" id="PREU01000017">
    <property type="protein sequence ID" value="PPA73127.1"/>
    <property type="molecule type" value="Genomic_DNA"/>
</dbReference>
<evidence type="ECO:0000313" key="3">
    <source>
        <dbReference type="Proteomes" id="UP000239990"/>
    </source>
</evidence>
<keyword evidence="1" id="KW-0732">Signal</keyword>
<protein>
    <submittedName>
        <fullName evidence="2">DUF2946 domain-containing protein</fullName>
    </submittedName>
</protein>
<dbReference type="InterPro" id="IPR021333">
    <property type="entry name" value="DUF2946"/>
</dbReference>
<dbReference type="OrthoDB" id="8536886at2"/>
<name>A0A2S5GJ81_9BURK</name>
<organism evidence="2 3">
    <name type="scientific">Achromobacter spanius</name>
    <dbReference type="NCBI Taxonomy" id="217203"/>
    <lineage>
        <taxon>Bacteria</taxon>
        <taxon>Pseudomonadati</taxon>
        <taxon>Pseudomonadota</taxon>
        <taxon>Betaproteobacteria</taxon>
        <taxon>Burkholderiales</taxon>
        <taxon>Alcaligenaceae</taxon>
        <taxon>Achromobacter</taxon>
    </lineage>
</organism>
<accession>A0A2S5GJ81</accession>
<dbReference type="Proteomes" id="UP000239990">
    <property type="component" value="Unassembled WGS sequence"/>
</dbReference>
<dbReference type="Pfam" id="PF11162">
    <property type="entry name" value="DUF2946"/>
    <property type="match status" value="1"/>
</dbReference>
<proteinExistence type="predicted"/>
<evidence type="ECO:0000313" key="2">
    <source>
        <dbReference type="EMBL" id="PPA73127.1"/>
    </source>
</evidence>
<dbReference type="AlphaFoldDB" id="A0A2S5GJ81"/>
<reference evidence="2 3" key="1">
    <citation type="submission" date="2018-02" db="EMBL/GenBank/DDBJ databases">
        <title>Draft Genome of Achromobacter spanius stain 6.</title>
        <authorList>
            <person name="Gunasekera T.S."/>
            <person name="Radwan O."/>
            <person name="Ruiz O.N."/>
        </authorList>
    </citation>
    <scope>NUCLEOTIDE SEQUENCE [LARGE SCALE GENOMIC DNA]</scope>
    <source>
        <strain evidence="2 3">6</strain>
    </source>
</reference>